<keyword evidence="3" id="KW-0678">Repressor</keyword>
<evidence type="ECO:0000256" key="6">
    <source>
        <dbReference type="ARBA" id="ARBA00029628"/>
    </source>
</evidence>
<name>A0A937D1X7_9BURK</name>
<dbReference type="Proteomes" id="UP000613011">
    <property type="component" value="Unassembled WGS sequence"/>
</dbReference>
<protein>
    <recommendedName>
        <fullName evidence="2">Toxin CcdB</fullName>
    </recommendedName>
    <alternativeName>
        <fullName evidence="7">Cytotoxic protein CcdB</fullName>
    </alternativeName>
    <alternativeName>
        <fullName evidence="6">Protein LetD</fullName>
    </alternativeName>
</protein>
<gene>
    <name evidence="8" type="ORF">JI739_11610</name>
</gene>
<keyword evidence="5" id="KW-0804">Transcription</keyword>
<dbReference type="InterPro" id="IPR002712">
    <property type="entry name" value="CcdB"/>
</dbReference>
<dbReference type="SUPFAM" id="SSF50118">
    <property type="entry name" value="Cell growth inhibitor/plasmid maintenance toxic component"/>
    <property type="match status" value="1"/>
</dbReference>
<dbReference type="Pfam" id="PF01845">
    <property type="entry name" value="CcdB"/>
    <property type="match status" value="1"/>
</dbReference>
<evidence type="ECO:0000256" key="4">
    <source>
        <dbReference type="ARBA" id="ARBA00023015"/>
    </source>
</evidence>
<dbReference type="EMBL" id="JAEQNA010000003">
    <property type="protein sequence ID" value="MBL0420994.1"/>
    <property type="molecule type" value="Genomic_DNA"/>
</dbReference>
<evidence type="ECO:0000256" key="3">
    <source>
        <dbReference type="ARBA" id="ARBA00022491"/>
    </source>
</evidence>
<sequence length="105" mass="11436">MAQFDVFENPNRSTRDLVPYVLDVQSALIEQLATRLVMPLSRVGSGVTHLPGNLCPMVEVRGERLVLMPHLAAPIPLRLLREPVAGFSHLASDICAAMDAVLSGY</sequence>
<keyword evidence="4" id="KW-0805">Transcription regulation</keyword>
<dbReference type="InterPro" id="IPR011067">
    <property type="entry name" value="Plasmid_toxin/cell-grow_inhib"/>
</dbReference>
<dbReference type="AlphaFoldDB" id="A0A937D1X7"/>
<evidence type="ECO:0000256" key="2">
    <source>
        <dbReference type="ARBA" id="ARBA00015075"/>
    </source>
</evidence>
<proteinExistence type="inferred from homology"/>
<dbReference type="Gene3D" id="2.30.30.110">
    <property type="match status" value="1"/>
</dbReference>
<organism evidence="8 9">
    <name type="scientific">Ramlibacter aurantiacus</name>
    <dbReference type="NCBI Taxonomy" id="2801330"/>
    <lineage>
        <taxon>Bacteria</taxon>
        <taxon>Pseudomonadati</taxon>
        <taxon>Pseudomonadota</taxon>
        <taxon>Betaproteobacteria</taxon>
        <taxon>Burkholderiales</taxon>
        <taxon>Comamonadaceae</taxon>
        <taxon>Ramlibacter</taxon>
    </lineage>
</organism>
<comment type="similarity">
    <text evidence="1">Belongs to the CcdB toxin family.</text>
</comment>
<comment type="caution">
    <text evidence="8">The sequence shown here is derived from an EMBL/GenBank/DDBJ whole genome shotgun (WGS) entry which is preliminary data.</text>
</comment>
<evidence type="ECO:0000256" key="7">
    <source>
        <dbReference type="ARBA" id="ARBA00033135"/>
    </source>
</evidence>
<reference evidence="8" key="1">
    <citation type="submission" date="2021-01" db="EMBL/GenBank/DDBJ databases">
        <title>Ramlibacter sp. strain AW1 16S ribosomal RNA gene Genome sequencing and assembly.</title>
        <authorList>
            <person name="Kang M."/>
        </authorList>
    </citation>
    <scope>NUCLEOTIDE SEQUENCE</scope>
    <source>
        <strain evidence="8">AW1</strain>
    </source>
</reference>
<dbReference type="RefSeq" id="WP_201684055.1">
    <property type="nucleotide sequence ID" value="NZ_JAEQNA010000003.1"/>
</dbReference>
<dbReference type="GO" id="GO:0006276">
    <property type="term" value="P:plasmid maintenance"/>
    <property type="evidence" value="ECO:0007669"/>
    <property type="project" value="InterPro"/>
</dbReference>
<evidence type="ECO:0000256" key="1">
    <source>
        <dbReference type="ARBA" id="ARBA00005230"/>
    </source>
</evidence>
<evidence type="ECO:0000313" key="9">
    <source>
        <dbReference type="Proteomes" id="UP000613011"/>
    </source>
</evidence>
<accession>A0A937D1X7</accession>
<evidence type="ECO:0000313" key="8">
    <source>
        <dbReference type="EMBL" id="MBL0420994.1"/>
    </source>
</evidence>
<evidence type="ECO:0000256" key="5">
    <source>
        <dbReference type="ARBA" id="ARBA00023163"/>
    </source>
</evidence>
<dbReference type="GO" id="GO:0008657">
    <property type="term" value="F:DNA topoisomerase type II (double strand cut, ATP-hydrolyzing) inhibitor activity"/>
    <property type="evidence" value="ECO:0007669"/>
    <property type="project" value="InterPro"/>
</dbReference>
<keyword evidence="9" id="KW-1185">Reference proteome</keyword>